<dbReference type="Gene3D" id="2.130.10.10">
    <property type="entry name" value="YVTN repeat-like/Quinoprotein amine dehydrogenase"/>
    <property type="match status" value="2"/>
</dbReference>
<evidence type="ECO:0000256" key="3">
    <source>
        <dbReference type="SAM" id="MobiDB-lite"/>
    </source>
</evidence>
<protein>
    <recommendedName>
        <fullName evidence="4">Lethal giant larvae (Lgl)-like C-terminal domain-containing protein</fullName>
    </recommendedName>
</protein>
<comment type="similarity">
    <text evidence="1">Belongs to the WD repeat L(2)GL family.</text>
</comment>
<feature type="compositionally biased region" description="Basic and acidic residues" evidence="3">
    <location>
        <begin position="924"/>
        <end position="935"/>
    </location>
</feature>
<dbReference type="GO" id="GO:0019905">
    <property type="term" value="F:syntaxin binding"/>
    <property type="evidence" value="ECO:0007669"/>
    <property type="project" value="TreeGrafter"/>
</dbReference>
<proteinExistence type="inferred from homology"/>
<dbReference type="GO" id="GO:0005737">
    <property type="term" value="C:cytoplasm"/>
    <property type="evidence" value="ECO:0007669"/>
    <property type="project" value="TreeGrafter"/>
</dbReference>
<dbReference type="EMBL" id="CP002500">
    <property type="protein sequence ID" value="AET39675.1"/>
    <property type="molecule type" value="Genomic_DNA"/>
</dbReference>
<dbReference type="STRING" id="931890.G8JSF3"/>
<dbReference type="InParanoid" id="G8JSF3"/>
<dbReference type="GO" id="GO:0005886">
    <property type="term" value="C:plasma membrane"/>
    <property type="evidence" value="ECO:0007669"/>
    <property type="project" value="TreeGrafter"/>
</dbReference>
<sequence>MFKSSRLNKHIKSALKSVATNDSGSGFNAKMFELQEVSRYGIGGKVVGFAFDPIQSLLALATDSGEVHVFGKQQVEVVFTLNVKVITFMKFVKGIYLIIVDSSDCVIVLSLYSKSVLTSFFASGKITCIEADPSLDWMFIGLQSGSTLIYDIDRDIVSSYKIGNLQKSLFFSREPLSPVVSIQWNPRDIGQILICYELVAVIYSLVDNEVKQHFIYKLPPFAPGGCPDANIEVQRIPKLIQALYHPNSLHILTVHQDNSMVFWDAHKAKLLQARTIFDVNVNIPKSQVDTNAIKSDPIIKVSWICEENPEKTSLLIAGGSSDMNAGCQALTMIDLGTTPKYSITSYEKMGQYYSNPVKQVMFSVCNSSTVVDFLPLAKSSYFNGNHDPHIILVLLENGELQTLLYPSGHITHKASLFPQSMSWIRPSTTTSVAFSVPAKLWLGLMASTYNKDYFLKGGTPVKKVLRRPETRTAIATGHTNGFVRIWDASHEELDESSVFEINVANVLNYKRLVSVEKISFAAETAELAVSVESGDVVFFKFKKNSNYNTQGNDLESKFNRFSISEQKQLLIDVSDRVSSKLKEGFCPIAVVHANIGKVSALTNSNIGFLGIAYDDGSIFVVDRRGPAIIYMEHLRKLDKHRSSYISKIEFFVMTYGDDPYSSILMVCGTDLGQLIIFKILPDSSGRFSVQPVDSLRAIEHGPITNIESFSRDGNIPCKASIQNMQALSKGIQILGSILVSGPKEIKILNFGRAKDHHRVLKYPIATAGCCFFPSNSDDTKTADLLVVAIEINSQIKLLSPADLKEIKSLIPATVPQTKYIKGSSLLFDGDVVLRIGKSEALLYSIKNTISQHVNKGAQDTNTLYNPNLSIPNRPQLGSLQRVLTTAYISHEELNVSLGGDRRPPSKYQESAIAARTLSPSSFNKRSESQFDKNVDDSSDLNDSYYQTPVKYPTNRGYSSWRSLTRSVQNGLDYVENSVNEYAMAANKQVNETIEKTRTDLVKGAFKSKLGI</sequence>
<dbReference type="eggNOG" id="KOG1983">
    <property type="taxonomic scope" value="Eukaryota"/>
</dbReference>
<dbReference type="OMA" id="QIYVFGQ"/>
<dbReference type="GeneID" id="11471644"/>
<evidence type="ECO:0000256" key="1">
    <source>
        <dbReference type="ARBA" id="ARBA00008070"/>
    </source>
</evidence>
<dbReference type="Pfam" id="PF08596">
    <property type="entry name" value="Lgl_C"/>
    <property type="match status" value="1"/>
</dbReference>
<dbReference type="AlphaFoldDB" id="G8JSF3"/>
<dbReference type="PANTHER" id="PTHR10241">
    <property type="entry name" value="LETHAL 2 GIANT LARVAE PROTEIN"/>
    <property type="match status" value="1"/>
</dbReference>
<dbReference type="KEGG" id="erc:Ecym_4653"/>
<organism evidence="5 6">
    <name type="scientific">Eremothecium cymbalariae (strain CBS 270.75 / DBVPG 7215 / KCTC 17166 / NRRL Y-17582)</name>
    <name type="common">Yeast</name>
    <dbReference type="NCBI Taxonomy" id="931890"/>
    <lineage>
        <taxon>Eukaryota</taxon>
        <taxon>Fungi</taxon>
        <taxon>Dikarya</taxon>
        <taxon>Ascomycota</taxon>
        <taxon>Saccharomycotina</taxon>
        <taxon>Saccharomycetes</taxon>
        <taxon>Saccharomycetales</taxon>
        <taxon>Saccharomycetaceae</taxon>
        <taxon>Eremothecium</taxon>
    </lineage>
</organism>
<dbReference type="InterPro" id="IPR001680">
    <property type="entry name" value="WD40_rpt"/>
</dbReference>
<name>G8JSF3_ERECY</name>
<dbReference type="Proteomes" id="UP000006790">
    <property type="component" value="Chromosome 4"/>
</dbReference>
<dbReference type="RefSeq" id="XP_003646492.1">
    <property type="nucleotide sequence ID" value="XM_003646444.1"/>
</dbReference>
<evidence type="ECO:0000313" key="6">
    <source>
        <dbReference type="Proteomes" id="UP000006790"/>
    </source>
</evidence>
<dbReference type="InterPro" id="IPR036322">
    <property type="entry name" value="WD40_repeat_dom_sf"/>
</dbReference>
<evidence type="ECO:0000313" key="5">
    <source>
        <dbReference type="EMBL" id="AET39675.1"/>
    </source>
</evidence>
<evidence type="ECO:0000259" key="4">
    <source>
        <dbReference type="Pfam" id="PF08596"/>
    </source>
</evidence>
<dbReference type="SUPFAM" id="SSF50978">
    <property type="entry name" value="WD40 repeat-like"/>
    <property type="match status" value="2"/>
</dbReference>
<dbReference type="GO" id="GO:0045159">
    <property type="term" value="F:myosin II binding"/>
    <property type="evidence" value="ECO:0007669"/>
    <property type="project" value="TreeGrafter"/>
</dbReference>
<accession>G8JSF3</accession>
<dbReference type="FunCoup" id="G8JSF3">
    <property type="interactions" value="152"/>
</dbReference>
<keyword evidence="2" id="KW-0268">Exocytosis</keyword>
<dbReference type="GO" id="GO:0006887">
    <property type="term" value="P:exocytosis"/>
    <property type="evidence" value="ECO:0007669"/>
    <property type="project" value="UniProtKB-KW"/>
</dbReference>
<reference evidence="6" key="1">
    <citation type="journal article" date="2012" name="G3 (Bethesda)">
        <title>Pichia sorbitophila, an interspecies yeast hybrid reveals early steps of genome resolution following polyploidization.</title>
        <authorList>
            <person name="Leh Louis V."/>
            <person name="Despons L."/>
            <person name="Friedrich A."/>
            <person name="Martin T."/>
            <person name="Durrens P."/>
            <person name="Casaregola S."/>
            <person name="Neuveglise C."/>
            <person name="Fairhead C."/>
            <person name="Marck C."/>
            <person name="Cruz J.A."/>
            <person name="Straub M.L."/>
            <person name="Kugler V."/>
            <person name="Sacerdot C."/>
            <person name="Uzunov Z."/>
            <person name="Thierry A."/>
            <person name="Weiss S."/>
            <person name="Bleykasten C."/>
            <person name="De Montigny J."/>
            <person name="Jacques N."/>
            <person name="Jung P."/>
            <person name="Lemaire M."/>
            <person name="Mallet S."/>
            <person name="Morel G."/>
            <person name="Richard G.F."/>
            <person name="Sarkar A."/>
            <person name="Savel G."/>
            <person name="Schacherer J."/>
            <person name="Seret M.L."/>
            <person name="Talla E."/>
            <person name="Samson G."/>
            <person name="Jubin C."/>
            <person name="Poulain J."/>
            <person name="Vacherie B."/>
            <person name="Barbe V."/>
            <person name="Pelletier E."/>
            <person name="Sherman D.J."/>
            <person name="Westhof E."/>
            <person name="Weissenbach J."/>
            <person name="Baret P.V."/>
            <person name="Wincker P."/>
            <person name="Gaillardin C."/>
            <person name="Dujon B."/>
            <person name="Souciet J.L."/>
        </authorList>
    </citation>
    <scope>NUCLEOTIDE SEQUENCE [LARGE SCALE GENOMIC DNA]</scope>
    <source>
        <strain evidence="6">CBS 270.75 / DBVPG 7215 / KCTC 17166 / NRRL Y-17582</strain>
    </source>
</reference>
<keyword evidence="6" id="KW-1185">Reference proteome</keyword>
<dbReference type="OrthoDB" id="19944at2759"/>
<gene>
    <name evidence="5" type="ordered locus">Ecym_4653</name>
</gene>
<evidence type="ECO:0000256" key="2">
    <source>
        <dbReference type="ARBA" id="ARBA00022483"/>
    </source>
</evidence>
<dbReference type="GO" id="GO:0006893">
    <property type="term" value="P:Golgi to plasma membrane transport"/>
    <property type="evidence" value="ECO:0007669"/>
    <property type="project" value="TreeGrafter"/>
</dbReference>
<dbReference type="GO" id="GO:0005096">
    <property type="term" value="F:GTPase activator activity"/>
    <property type="evidence" value="ECO:0007669"/>
    <property type="project" value="TreeGrafter"/>
</dbReference>
<feature type="region of interest" description="Disordered" evidence="3">
    <location>
        <begin position="922"/>
        <end position="947"/>
    </location>
</feature>
<dbReference type="PANTHER" id="PTHR10241:SF25">
    <property type="entry name" value="TOMOSYN, ISOFORM C"/>
    <property type="match status" value="1"/>
</dbReference>
<feature type="domain" description="Lethal giant larvae (Lgl)-like C-terminal" evidence="4">
    <location>
        <begin position="513"/>
        <end position="906"/>
    </location>
</feature>
<dbReference type="SMART" id="SM00320">
    <property type="entry name" value="WD40"/>
    <property type="match status" value="5"/>
</dbReference>
<dbReference type="HOGENOM" id="CLU_006030_0_0_1"/>
<dbReference type="InterPro" id="IPR013905">
    <property type="entry name" value="Lgl_C_dom"/>
</dbReference>
<dbReference type="InterPro" id="IPR015943">
    <property type="entry name" value="WD40/YVTN_repeat-like_dom_sf"/>
</dbReference>